<sequence length="438" mass="46498">MEDLTQEQLEAINPDTPLARLQTIAQESPELCPLLALNPSTYPDLLDWLAELQDTQVDDALAKRAELEQRGELENYAAACISSIAEASESPVSPETPDSQPAALPPSEEPQPLQTPDFPASEEPELSPGELELHRNESSAAAAAAAEMAAMNRVNQANQAVTANFIPDLSSPAAAKYSTTTKLCNRLSNSDKTTSGRFNHFWLFMILGLLIWLVVIVLVVWGFTNNAHKPISMSSAQAAEPTPSVTATPQELTQNGLPEGYTGPTKTIEVPGAKPGETIRRVVPDDSAHASASASPTPSPTPTNPLAAPANAKKLNSFTTADGNVRCIFGGSQVQCFANSTDPYYCSTQAPNTGYSDVLYASHSRGHEFSCIEPIDTATEGTLGANESVTNGTFACQASKTGNRVVCWNTSAGDGIVVGSDMAARFGKGKYVPSQWDK</sequence>
<feature type="domain" description="Leucine rich repeat variant" evidence="3">
    <location>
        <begin position="7"/>
        <end position="65"/>
    </location>
</feature>
<proteinExistence type="predicted"/>
<feature type="transmembrane region" description="Helical" evidence="2">
    <location>
        <begin position="201"/>
        <end position="223"/>
    </location>
</feature>
<name>A0A2X3AKH5_9ACTO</name>
<reference evidence="4 5" key="1">
    <citation type="submission" date="2018-06" db="EMBL/GenBank/DDBJ databases">
        <authorList>
            <consortium name="Pathogen Informatics"/>
            <person name="Doyle S."/>
        </authorList>
    </citation>
    <scope>NUCLEOTIDE SEQUENCE [LARGE SCALE GENOMIC DNA]</scope>
    <source>
        <strain evidence="4 5">NCTC11820</strain>
    </source>
</reference>
<keyword evidence="2" id="KW-0812">Transmembrane</keyword>
<organism evidence="4 5">
    <name type="scientific">Mobiluncus curtisii</name>
    <dbReference type="NCBI Taxonomy" id="2051"/>
    <lineage>
        <taxon>Bacteria</taxon>
        <taxon>Bacillati</taxon>
        <taxon>Actinomycetota</taxon>
        <taxon>Actinomycetes</taxon>
        <taxon>Actinomycetales</taxon>
        <taxon>Actinomycetaceae</taxon>
        <taxon>Mobiluncus</taxon>
    </lineage>
</organism>
<evidence type="ECO:0000256" key="1">
    <source>
        <dbReference type="SAM" id="MobiDB-lite"/>
    </source>
</evidence>
<feature type="compositionally biased region" description="Polar residues" evidence="1">
    <location>
        <begin position="240"/>
        <end position="256"/>
    </location>
</feature>
<keyword evidence="2" id="KW-0472">Membrane</keyword>
<dbReference type="Proteomes" id="UP000250245">
    <property type="component" value="Unassembled WGS sequence"/>
</dbReference>
<accession>A0A2X3AKH5</accession>
<dbReference type="EMBL" id="UASJ01000001">
    <property type="protein sequence ID" value="SQB63279.1"/>
    <property type="molecule type" value="Genomic_DNA"/>
</dbReference>
<evidence type="ECO:0000259" key="3">
    <source>
        <dbReference type="Pfam" id="PF25591"/>
    </source>
</evidence>
<dbReference type="RefSeq" id="WP_013188877.1">
    <property type="nucleotide sequence ID" value="NZ_CP068112.1"/>
</dbReference>
<dbReference type="Pfam" id="PF25591">
    <property type="entry name" value="LRV_2"/>
    <property type="match status" value="1"/>
</dbReference>
<evidence type="ECO:0000256" key="2">
    <source>
        <dbReference type="SAM" id="Phobius"/>
    </source>
</evidence>
<evidence type="ECO:0000313" key="5">
    <source>
        <dbReference type="Proteomes" id="UP000250245"/>
    </source>
</evidence>
<feature type="compositionally biased region" description="Basic and acidic residues" evidence="1">
    <location>
        <begin position="277"/>
        <end position="288"/>
    </location>
</feature>
<dbReference type="GeneID" id="55564806"/>
<feature type="region of interest" description="Disordered" evidence="1">
    <location>
        <begin position="240"/>
        <end position="308"/>
    </location>
</feature>
<dbReference type="AlphaFoldDB" id="A0A2X3AKH5"/>
<protein>
    <recommendedName>
        <fullName evidence="3">Leucine rich repeat variant domain-containing protein</fullName>
    </recommendedName>
</protein>
<evidence type="ECO:0000313" key="4">
    <source>
        <dbReference type="EMBL" id="SQB63279.1"/>
    </source>
</evidence>
<keyword evidence="2" id="KW-1133">Transmembrane helix</keyword>
<gene>
    <name evidence="4" type="ORF">NCTC11820_00042</name>
</gene>
<dbReference type="InterPro" id="IPR057893">
    <property type="entry name" value="LRV_2"/>
</dbReference>
<feature type="region of interest" description="Disordered" evidence="1">
    <location>
        <begin position="87"/>
        <end position="139"/>
    </location>
</feature>